<organism evidence="15 16">
    <name type="scientific">Legionella drozanskii LLAP-1</name>
    <dbReference type="NCBI Taxonomy" id="1212489"/>
    <lineage>
        <taxon>Bacteria</taxon>
        <taxon>Pseudomonadati</taxon>
        <taxon>Pseudomonadota</taxon>
        <taxon>Gammaproteobacteria</taxon>
        <taxon>Legionellales</taxon>
        <taxon>Legionellaceae</taxon>
        <taxon>Legionella</taxon>
    </lineage>
</organism>
<dbReference type="GO" id="GO:0017003">
    <property type="term" value="P:protein-heme linkage"/>
    <property type="evidence" value="ECO:0007669"/>
    <property type="project" value="UniProtKB-UniRule"/>
</dbReference>
<accession>A0A0W0SL04</accession>
<dbReference type="NCBIfam" id="NF009729">
    <property type="entry name" value="PRK13254.1-3"/>
    <property type="match status" value="1"/>
</dbReference>
<dbReference type="Pfam" id="PF03100">
    <property type="entry name" value="CcmE"/>
    <property type="match status" value="1"/>
</dbReference>
<keyword evidence="6 13" id="KW-0479">Metal-binding</keyword>
<dbReference type="GO" id="GO:0005886">
    <property type="term" value="C:plasma membrane"/>
    <property type="evidence" value="ECO:0007669"/>
    <property type="project" value="UniProtKB-SubCell"/>
</dbReference>
<dbReference type="RefSeq" id="WP_058497377.1">
    <property type="nucleotide sequence ID" value="NZ_CAAAIU010000016.1"/>
</dbReference>
<feature type="binding site" description="axial binding residue" evidence="13 14">
    <location>
        <position position="127"/>
    </location>
    <ligand>
        <name>heme</name>
        <dbReference type="ChEBI" id="CHEBI:30413"/>
    </ligand>
    <ligandPart>
        <name>Fe</name>
        <dbReference type="ChEBI" id="CHEBI:18248"/>
    </ligandPart>
</feature>
<evidence type="ECO:0000256" key="3">
    <source>
        <dbReference type="ARBA" id="ARBA00022519"/>
    </source>
</evidence>
<evidence type="ECO:0000313" key="16">
    <source>
        <dbReference type="Proteomes" id="UP000054736"/>
    </source>
</evidence>
<evidence type="ECO:0000256" key="11">
    <source>
        <dbReference type="ARBA" id="ARBA00023136"/>
    </source>
</evidence>
<comment type="caution">
    <text evidence="15">The sequence shown here is derived from an EMBL/GenBank/DDBJ whole genome shotgun (WGS) entry which is preliminary data.</text>
</comment>
<evidence type="ECO:0000256" key="12">
    <source>
        <dbReference type="ARBA" id="ARBA00056663"/>
    </source>
</evidence>
<protein>
    <recommendedName>
        <fullName evidence="13">Cytochrome c-type biogenesis protein CcmE</fullName>
    </recommendedName>
    <alternativeName>
        <fullName evidence="13">Cytochrome c maturation protein E</fullName>
    </alternativeName>
    <alternativeName>
        <fullName evidence="13">Heme chaperone CcmE</fullName>
    </alternativeName>
</protein>
<keyword evidence="2 13" id="KW-1003">Cell membrane</keyword>
<keyword evidence="3" id="KW-0997">Cell inner membrane</keyword>
<evidence type="ECO:0000313" key="15">
    <source>
        <dbReference type="EMBL" id="KTC83995.1"/>
    </source>
</evidence>
<dbReference type="EMBL" id="LNXY01000034">
    <property type="protein sequence ID" value="KTC83995.1"/>
    <property type="molecule type" value="Genomic_DNA"/>
</dbReference>
<dbReference type="PANTHER" id="PTHR34128:SF2">
    <property type="entry name" value="CYTOCHROME C-TYPE BIOGENESIS PROTEIN CCME HOMOLOG, MITOCHONDRIAL"/>
    <property type="match status" value="1"/>
</dbReference>
<dbReference type="PATRIC" id="fig|1212489.4.peg.3300"/>
<keyword evidence="11 13" id="KW-0472">Membrane</keyword>
<sequence>MNPVRKRKMLVLLFILFVLTLVTALVLYALGQNINLFFTPTQVVNGEASNKQSIRLGGMVVKDSIVRGEDLSVEFKLTDFKQTVTVHYRGILPDLFREGQGIVALGVVSDNQHFTATEVLAKHDANYMPPEVKDALAKTVQSGAKKVNDS</sequence>
<keyword evidence="10 13" id="KW-0408">Iron</keyword>
<keyword evidence="8 13" id="KW-0735">Signal-anchor</keyword>
<evidence type="ECO:0000256" key="6">
    <source>
        <dbReference type="ARBA" id="ARBA00022723"/>
    </source>
</evidence>
<keyword evidence="5 13" id="KW-0812">Transmembrane</keyword>
<keyword evidence="9 13" id="KW-1133">Transmembrane helix</keyword>
<dbReference type="OrthoDB" id="9793584at2"/>
<dbReference type="InterPro" id="IPR004329">
    <property type="entry name" value="CcmE"/>
</dbReference>
<dbReference type="GO" id="GO:0020037">
    <property type="term" value="F:heme binding"/>
    <property type="evidence" value="ECO:0007669"/>
    <property type="project" value="InterPro"/>
</dbReference>
<proteinExistence type="inferred from homology"/>
<dbReference type="HAMAP" id="MF_01959">
    <property type="entry name" value="CcmE"/>
    <property type="match status" value="1"/>
</dbReference>
<keyword evidence="7 13" id="KW-0201">Cytochrome c-type biogenesis</keyword>
<dbReference type="GO" id="GO:0017004">
    <property type="term" value="P:cytochrome complex assembly"/>
    <property type="evidence" value="ECO:0007669"/>
    <property type="project" value="UniProtKB-KW"/>
</dbReference>
<evidence type="ECO:0000256" key="8">
    <source>
        <dbReference type="ARBA" id="ARBA00022968"/>
    </source>
</evidence>
<dbReference type="Proteomes" id="UP000054736">
    <property type="component" value="Unassembled WGS sequence"/>
</dbReference>
<evidence type="ECO:0000256" key="9">
    <source>
        <dbReference type="ARBA" id="ARBA00022989"/>
    </source>
</evidence>
<dbReference type="FunFam" id="2.40.50.140:FF:000104">
    <property type="entry name" value="Cytochrome c-type biogenesis protein CcmE"/>
    <property type="match status" value="1"/>
</dbReference>
<evidence type="ECO:0000256" key="10">
    <source>
        <dbReference type="ARBA" id="ARBA00023004"/>
    </source>
</evidence>
<feature type="binding site" description="covalent" evidence="13 14">
    <location>
        <position position="123"/>
    </location>
    <ligand>
        <name>heme</name>
        <dbReference type="ChEBI" id="CHEBI:30413"/>
    </ligand>
</feature>
<evidence type="ECO:0000256" key="2">
    <source>
        <dbReference type="ARBA" id="ARBA00022475"/>
    </source>
</evidence>
<name>A0A0W0SL04_9GAMM</name>
<evidence type="ECO:0000256" key="13">
    <source>
        <dbReference type="HAMAP-Rule" id="MF_01959"/>
    </source>
</evidence>
<dbReference type="InterPro" id="IPR036127">
    <property type="entry name" value="CcmE-like_sf"/>
</dbReference>
<dbReference type="InterPro" id="IPR012340">
    <property type="entry name" value="NA-bd_OB-fold"/>
</dbReference>
<comment type="function">
    <text evidence="12 13">Heme chaperone required for the biogenesis of c-type cytochromes. Transiently binds heme delivered by CcmC and transfers the heme to apo-cytochromes in a process facilitated by CcmF and CcmH.</text>
</comment>
<dbReference type="Gene3D" id="2.40.50.140">
    <property type="entry name" value="Nucleic acid-binding proteins"/>
    <property type="match status" value="1"/>
</dbReference>
<keyword evidence="4 13" id="KW-0349">Heme</keyword>
<dbReference type="AlphaFoldDB" id="A0A0W0SL04"/>
<keyword evidence="16" id="KW-1185">Reference proteome</keyword>
<dbReference type="STRING" id="1212489.Ldro_3115"/>
<dbReference type="NCBIfam" id="NF009727">
    <property type="entry name" value="PRK13254.1-1"/>
    <property type="match status" value="1"/>
</dbReference>
<comment type="subcellular location">
    <subcellularLocation>
        <location evidence="1">Cell inner membrane</location>
    </subcellularLocation>
    <subcellularLocation>
        <location evidence="13">Cell membrane</location>
        <topology evidence="13">Single-pass type II membrane protein</topology>
    </subcellularLocation>
</comment>
<feature type="topological domain" description="Extracellular" evidence="13">
    <location>
        <begin position="30"/>
        <end position="150"/>
    </location>
</feature>
<evidence type="ECO:0000256" key="4">
    <source>
        <dbReference type="ARBA" id="ARBA00022617"/>
    </source>
</evidence>
<dbReference type="SUPFAM" id="SSF82093">
    <property type="entry name" value="Heme chaperone CcmE"/>
    <property type="match status" value="1"/>
</dbReference>
<dbReference type="GO" id="GO:0046872">
    <property type="term" value="F:metal ion binding"/>
    <property type="evidence" value="ECO:0007669"/>
    <property type="project" value="UniProtKB-KW"/>
</dbReference>
<dbReference type="NCBIfam" id="NF009731">
    <property type="entry name" value="PRK13254.1-5"/>
    <property type="match status" value="1"/>
</dbReference>
<evidence type="ECO:0000256" key="14">
    <source>
        <dbReference type="PIRSR" id="PIRSR604329-50"/>
    </source>
</evidence>
<reference evidence="15 16" key="1">
    <citation type="submission" date="2015-11" db="EMBL/GenBank/DDBJ databases">
        <title>Genomic analysis of 38 Legionella species identifies large and diverse effector repertoires.</title>
        <authorList>
            <person name="Burstein D."/>
            <person name="Amaro F."/>
            <person name="Zusman T."/>
            <person name="Lifshitz Z."/>
            <person name="Cohen O."/>
            <person name="Gilbert J.A."/>
            <person name="Pupko T."/>
            <person name="Shuman H.A."/>
            <person name="Segal G."/>
        </authorList>
    </citation>
    <scope>NUCLEOTIDE SEQUENCE [LARGE SCALE GENOMIC DNA]</scope>
    <source>
        <strain evidence="15 16">ATCC 700990</strain>
    </source>
</reference>
<comment type="similarity">
    <text evidence="13">Belongs to the CcmE/CycJ family.</text>
</comment>
<dbReference type="PANTHER" id="PTHR34128">
    <property type="entry name" value="CYTOCHROME C-TYPE BIOGENESIS PROTEIN CCME HOMOLOG, MITOCHONDRIAL"/>
    <property type="match status" value="1"/>
</dbReference>
<feature type="topological domain" description="Cytoplasmic" evidence="13">
    <location>
        <begin position="1"/>
        <end position="8"/>
    </location>
</feature>
<evidence type="ECO:0000256" key="5">
    <source>
        <dbReference type="ARBA" id="ARBA00022692"/>
    </source>
</evidence>
<evidence type="ECO:0000256" key="1">
    <source>
        <dbReference type="ARBA" id="ARBA00004533"/>
    </source>
</evidence>
<gene>
    <name evidence="13 15" type="primary">ccmE</name>
    <name evidence="13" type="synonym">cycJ</name>
    <name evidence="15" type="ORF">Ldro_3115</name>
</gene>
<evidence type="ECO:0000256" key="7">
    <source>
        <dbReference type="ARBA" id="ARBA00022748"/>
    </source>
</evidence>